<sequence length="939" mass="100771">MTRALITGGRSAVAGALIALLLPLAVMANDNAKAARLYEDALARYQKNDLPGAVIQLRNALQADKNNLAVQMLLAKVLLTQGDARGAEVAYLEALRLGVNRAEVIPGLARTLVAQAKHAQLFEHERFDVAGLPPAVKFEMLLLRASASADLGDYKAAFVAVDEARSLQPGNVEVWLTEVPLRIRVRQFREAQTAVDQALKLAPNAANAWYQKGSVAHVMGDRPGAQAAYTRALALDPAHVEALIARAGLFIDAGRGAEAAKDVAELRRIAPTETRGAYLAALLAEREGDGVAARAALRTITALLDPVPFDFMRYRPQLLMLAGLAQYGLGEREKAKPYLEAFHRGTPGSPVSKLLAQLHLSEGQLDQAIEVLDTYLRQQPNDGQALALKASALMAQGRHGKAAGLMQESLRQKESPTLRSVLGLSLIGSGQSGVALGELERAFRADPRQTQAGTALVGLYLRSQQTAKARAVADALVKQRPANPGFHNLLGMVKAQAGDSAGALAAYNQAIKLDDRFVAAKLNLARLEVAAKSYDAAAARLAALQKSDETNIDILLELALLADRRNQPAEAQRWLEKAVDHAAARELRPGLALTEFHLRRANPTAALAAARALSAKAPDELAVQLALARAQLAAGDAANARSTLSNATRTATYDAAVQVEVALLQMAAGNPAGAAYNLQKAFADKPDFLPAQVLMTEVEIRQGEHAKAEARARQIVQKQPQRAIGHTLLGDAAAARGQLPAAIDAYRKAHQTEPSTDTLLRLFNALYAHGGDRAPALQLAEQWVKARPQDRAVRRLLSDSYARLGRYPLAKQSYEALLKLTPDDPDALNNLANVLLRMKDPAAQKVAEQALARNASAPHALDTAGWAAHQAGQPERALQLLRDARLRDPGNAEIRFHLATVLVATGRRAEARDELETALKDKRQLESVAAAEDLLRSLK</sequence>
<feature type="repeat" description="TPR" evidence="3">
    <location>
        <begin position="791"/>
        <end position="824"/>
    </location>
</feature>
<dbReference type="Gene3D" id="1.25.40.10">
    <property type="entry name" value="Tetratricopeptide repeat domain"/>
    <property type="match status" value="4"/>
</dbReference>
<evidence type="ECO:0000256" key="1">
    <source>
        <dbReference type="ARBA" id="ARBA00022737"/>
    </source>
</evidence>
<accession>A0ABX2ELU8</accession>
<proteinExistence type="predicted"/>
<dbReference type="InterPro" id="IPR019734">
    <property type="entry name" value="TPR_rpt"/>
</dbReference>
<dbReference type="InterPro" id="IPR011990">
    <property type="entry name" value="TPR-like_helical_dom_sf"/>
</dbReference>
<keyword evidence="1" id="KW-0677">Repeat</keyword>
<evidence type="ECO:0000256" key="2">
    <source>
        <dbReference type="ARBA" id="ARBA00022803"/>
    </source>
</evidence>
<feature type="repeat" description="TPR" evidence="3">
    <location>
        <begin position="349"/>
        <end position="382"/>
    </location>
</feature>
<gene>
    <name evidence="4" type="primary">prsT</name>
    <name evidence="4" type="ORF">HLB44_21425</name>
</gene>
<dbReference type="Proteomes" id="UP000737171">
    <property type="component" value="Unassembled WGS sequence"/>
</dbReference>
<reference evidence="4 5" key="1">
    <citation type="submission" date="2020-05" db="EMBL/GenBank/DDBJ databases">
        <title>Aquincola sp. isolate from soil.</title>
        <authorList>
            <person name="Han J."/>
            <person name="Kim D.-U."/>
        </authorList>
    </citation>
    <scope>NUCLEOTIDE SEQUENCE [LARGE SCALE GENOMIC DNA]</scope>
    <source>
        <strain evidence="4 5">S2</strain>
    </source>
</reference>
<dbReference type="PANTHER" id="PTHR45586">
    <property type="entry name" value="TPR REPEAT-CONTAINING PROTEIN PA4667"/>
    <property type="match status" value="1"/>
</dbReference>
<dbReference type="InterPro" id="IPR051012">
    <property type="entry name" value="CellSynth/LPSAsmb/PSIAsmb"/>
</dbReference>
<comment type="caution">
    <text evidence="4">The sequence shown here is derived from an EMBL/GenBank/DDBJ whole genome shotgun (WGS) entry which is preliminary data.</text>
</comment>
<name>A0ABX2ELU8_9BURK</name>
<dbReference type="SMART" id="SM00028">
    <property type="entry name" value="TPR"/>
    <property type="match status" value="13"/>
</dbReference>
<dbReference type="EMBL" id="JABRWJ010000006">
    <property type="protein sequence ID" value="NRF69568.1"/>
    <property type="molecule type" value="Genomic_DNA"/>
</dbReference>
<evidence type="ECO:0000256" key="3">
    <source>
        <dbReference type="PROSITE-ProRule" id="PRU00339"/>
    </source>
</evidence>
<organism evidence="4 5">
    <name type="scientific">Pseudaquabacterium terrae</name>
    <dbReference type="NCBI Taxonomy" id="2732868"/>
    <lineage>
        <taxon>Bacteria</taxon>
        <taxon>Pseudomonadati</taxon>
        <taxon>Pseudomonadota</taxon>
        <taxon>Betaproteobacteria</taxon>
        <taxon>Burkholderiales</taxon>
        <taxon>Sphaerotilaceae</taxon>
        <taxon>Pseudaquabacterium</taxon>
    </lineage>
</organism>
<dbReference type="Pfam" id="PF14559">
    <property type="entry name" value="TPR_19"/>
    <property type="match status" value="3"/>
</dbReference>
<feature type="repeat" description="TPR" evidence="3">
    <location>
        <begin position="206"/>
        <end position="239"/>
    </location>
</feature>
<feature type="repeat" description="TPR" evidence="3">
    <location>
        <begin position="723"/>
        <end position="756"/>
    </location>
</feature>
<dbReference type="SUPFAM" id="SSF48452">
    <property type="entry name" value="TPR-like"/>
    <property type="match status" value="4"/>
</dbReference>
<dbReference type="Pfam" id="PF13432">
    <property type="entry name" value="TPR_16"/>
    <property type="match status" value="3"/>
</dbReference>
<dbReference type="NCBIfam" id="TIGR02917">
    <property type="entry name" value="PEP_TPR_lipo"/>
    <property type="match status" value="1"/>
</dbReference>
<dbReference type="InterPro" id="IPR014266">
    <property type="entry name" value="PEP-CTERM_TPR_PrsT"/>
</dbReference>
<keyword evidence="2 3" id="KW-0802">TPR repeat</keyword>
<keyword evidence="5" id="KW-1185">Reference proteome</keyword>
<dbReference type="PROSITE" id="PS50005">
    <property type="entry name" value="TPR"/>
    <property type="match status" value="4"/>
</dbReference>
<dbReference type="Pfam" id="PF13414">
    <property type="entry name" value="TPR_11"/>
    <property type="match status" value="1"/>
</dbReference>
<protein>
    <submittedName>
        <fullName evidence="4">PEP-CTERM system TPR-repeat protein PrsT</fullName>
    </submittedName>
</protein>
<evidence type="ECO:0000313" key="5">
    <source>
        <dbReference type="Proteomes" id="UP000737171"/>
    </source>
</evidence>
<dbReference type="PANTHER" id="PTHR45586:SF1">
    <property type="entry name" value="LIPOPOLYSACCHARIDE ASSEMBLY PROTEIN B"/>
    <property type="match status" value="1"/>
</dbReference>
<evidence type="ECO:0000313" key="4">
    <source>
        <dbReference type="EMBL" id="NRF69568.1"/>
    </source>
</evidence>
<dbReference type="RefSeq" id="WP_173126682.1">
    <property type="nucleotide sequence ID" value="NZ_JABRWJ010000006.1"/>
</dbReference>